<gene>
    <name evidence="2" type="ORF">S06H3_27967</name>
</gene>
<name>X1N4E4_9ZZZZ</name>
<evidence type="ECO:0000313" key="2">
    <source>
        <dbReference type="EMBL" id="GAI25121.1"/>
    </source>
</evidence>
<comment type="caution">
    <text evidence="2">The sequence shown here is derived from an EMBL/GenBank/DDBJ whole genome shotgun (WGS) entry which is preliminary data.</text>
</comment>
<protein>
    <submittedName>
        <fullName evidence="2">Uncharacterized protein</fullName>
    </submittedName>
</protein>
<keyword evidence="1" id="KW-1133">Transmembrane helix</keyword>
<feature type="non-terminal residue" evidence="2">
    <location>
        <position position="1"/>
    </location>
</feature>
<dbReference type="EMBL" id="BARV01016278">
    <property type="protein sequence ID" value="GAI25121.1"/>
    <property type="molecule type" value="Genomic_DNA"/>
</dbReference>
<proteinExistence type="predicted"/>
<accession>X1N4E4</accession>
<keyword evidence="1" id="KW-0472">Membrane</keyword>
<reference evidence="2" key="1">
    <citation type="journal article" date="2014" name="Front. Microbiol.">
        <title>High frequency of phylogenetically diverse reductive dehalogenase-homologous genes in deep subseafloor sedimentary metagenomes.</title>
        <authorList>
            <person name="Kawai M."/>
            <person name="Futagami T."/>
            <person name="Toyoda A."/>
            <person name="Takaki Y."/>
            <person name="Nishi S."/>
            <person name="Hori S."/>
            <person name="Arai W."/>
            <person name="Tsubouchi T."/>
            <person name="Morono Y."/>
            <person name="Uchiyama I."/>
            <person name="Ito T."/>
            <person name="Fujiyama A."/>
            <person name="Inagaki F."/>
            <person name="Takami H."/>
        </authorList>
    </citation>
    <scope>NUCLEOTIDE SEQUENCE</scope>
    <source>
        <strain evidence="2">Expedition CK06-06</strain>
    </source>
</reference>
<feature type="transmembrane region" description="Helical" evidence="1">
    <location>
        <begin position="138"/>
        <end position="157"/>
    </location>
</feature>
<organism evidence="2">
    <name type="scientific">marine sediment metagenome</name>
    <dbReference type="NCBI Taxonomy" id="412755"/>
    <lineage>
        <taxon>unclassified sequences</taxon>
        <taxon>metagenomes</taxon>
        <taxon>ecological metagenomes</taxon>
    </lineage>
</organism>
<dbReference type="AlphaFoldDB" id="X1N4E4"/>
<sequence>GTDNNGDGIGDIAYIIDENNRDNYPLMAPITTFDVGTWEWTRYKVDIISNSTVSDFNFNPESALVRFNVEGETGTTGFCRVTIPKDLLNTEDDWIVLVDDNSITPTVKQDTNNTYLYFTYQHSTKTIEIIGTIAISEFPSWTILSLFLIVTLVVAIYRRKLYKTSNSSFILGFY</sequence>
<keyword evidence="1" id="KW-0812">Transmembrane</keyword>
<evidence type="ECO:0000256" key="1">
    <source>
        <dbReference type="SAM" id="Phobius"/>
    </source>
</evidence>